<evidence type="ECO:0000256" key="1">
    <source>
        <dbReference type="ARBA" id="ARBA00006594"/>
    </source>
</evidence>
<dbReference type="PANTHER" id="PTHR13370">
    <property type="entry name" value="RNA METHYLASE-RELATED"/>
    <property type="match status" value="1"/>
</dbReference>
<dbReference type="GO" id="GO:0009007">
    <property type="term" value="F:site-specific DNA-methyltransferase (adenine-specific) activity"/>
    <property type="evidence" value="ECO:0007669"/>
    <property type="project" value="UniProtKB-EC"/>
</dbReference>
<comment type="similarity">
    <text evidence="1">Belongs to the N(4)/N(6)-methyltransferase family.</text>
</comment>
<evidence type="ECO:0000256" key="4">
    <source>
        <dbReference type="ARBA" id="ARBA00022679"/>
    </source>
</evidence>
<dbReference type="GO" id="GO:0032259">
    <property type="term" value="P:methylation"/>
    <property type="evidence" value="ECO:0007669"/>
    <property type="project" value="UniProtKB-KW"/>
</dbReference>
<dbReference type="EC" id="2.1.1.72" evidence="2"/>
<dbReference type="GO" id="GO:0005737">
    <property type="term" value="C:cytoplasm"/>
    <property type="evidence" value="ECO:0007669"/>
    <property type="project" value="TreeGrafter"/>
</dbReference>
<dbReference type="AlphaFoldDB" id="A0A1D8KBZ4"/>
<evidence type="ECO:0000256" key="6">
    <source>
        <dbReference type="ARBA" id="ARBA00047942"/>
    </source>
</evidence>
<dbReference type="InterPro" id="IPR002295">
    <property type="entry name" value="N4/N6-MTase_EcoPI_Mod-like"/>
</dbReference>
<name>A0A1D8KBZ4_9GAMM</name>
<proteinExistence type="inferred from homology"/>
<evidence type="ECO:0000259" key="7">
    <source>
        <dbReference type="Pfam" id="PF01555"/>
    </source>
</evidence>
<keyword evidence="9" id="KW-1185">Reference proteome</keyword>
<dbReference type="GO" id="GO:0003677">
    <property type="term" value="F:DNA binding"/>
    <property type="evidence" value="ECO:0007669"/>
    <property type="project" value="InterPro"/>
</dbReference>
<keyword evidence="5" id="KW-0949">S-adenosyl-L-methionine</keyword>
<dbReference type="PANTHER" id="PTHR13370:SF24">
    <property type="entry name" value="TYPE III RESTRICTION-MODIFICATION ENZYME STYLTI MOD SUBUNIT"/>
    <property type="match status" value="1"/>
</dbReference>
<dbReference type="InterPro" id="IPR029063">
    <property type="entry name" value="SAM-dependent_MTases_sf"/>
</dbReference>
<organism evidence="8 9">
    <name type="scientific">Acidihalobacter aeolianus</name>
    <dbReference type="NCBI Taxonomy" id="2792603"/>
    <lineage>
        <taxon>Bacteria</taxon>
        <taxon>Pseudomonadati</taxon>
        <taxon>Pseudomonadota</taxon>
        <taxon>Gammaproteobacteria</taxon>
        <taxon>Chromatiales</taxon>
        <taxon>Ectothiorhodospiraceae</taxon>
        <taxon>Acidihalobacter</taxon>
    </lineage>
</organism>
<keyword evidence="3 8" id="KW-0489">Methyltransferase</keyword>
<dbReference type="GO" id="GO:0008170">
    <property type="term" value="F:N-methyltransferase activity"/>
    <property type="evidence" value="ECO:0007669"/>
    <property type="project" value="InterPro"/>
</dbReference>
<evidence type="ECO:0000256" key="5">
    <source>
        <dbReference type="ARBA" id="ARBA00022691"/>
    </source>
</evidence>
<dbReference type="InterPro" id="IPR002941">
    <property type="entry name" value="DNA_methylase_N4/N6"/>
</dbReference>
<dbReference type="KEGG" id="aaeo:BJI67_06615"/>
<dbReference type="REBASE" id="162225">
    <property type="entry name" value="M.AprV6ORF6615P"/>
</dbReference>
<protein>
    <recommendedName>
        <fullName evidence="2">site-specific DNA-methyltransferase (adenine-specific)</fullName>
        <ecNumber evidence="2">2.1.1.72</ecNumber>
    </recommendedName>
</protein>
<evidence type="ECO:0000256" key="3">
    <source>
        <dbReference type="ARBA" id="ARBA00022603"/>
    </source>
</evidence>
<evidence type="ECO:0000313" key="9">
    <source>
        <dbReference type="Proteomes" id="UP000095342"/>
    </source>
</evidence>
<evidence type="ECO:0000256" key="2">
    <source>
        <dbReference type="ARBA" id="ARBA00011900"/>
    </source>
</evidence>
<feature type="domain" description="DNA methylase N-4/N-6" evidence="7">
    <location>
        <begin position="122"/>
        <end position="424"/>
    </location>
</feature>
<dbReference type="SUPFAM" id="SSF53335">
    <property type="entry name" value="S-adenosyl-L-methionine-dependent methyltransferases"/>
    <property type="match status" value="1"/>
</dbReference>
<accession>A0A1D8KBZ4</accession>
<dbReference type="EMBL" id="CP017448">
    <property type="protein sequence ID" value="AOV18488.1"/>
    <property type="molecule type" value="Genomic_DNA"/>
</dbReference>
<keyword evidence="4" id="KW-0808">Transferase</keyword>
<sequence>MKLADNEKRDIIKLLEADKPLPEKYRFLLFDDKREVELVWNGKTNEVCNIVLPFQTIEQVDEPRAEKPEDNPIMGDLFSMDNRGRQLQGWTNKLIWGDNKLILSSLKNGPLREEIEKQGGLKLIYIDPPFDVGADFSMDIEIGGDTFTKKPNILEEIAYRDTWGKGADSFIAMIYERLVLMRDLLAEDGSIYVHCDWRVNSHIRLVMDEIFGKDNLVNEIVWQRTNAHNMKSQGYVRANDTIWFFSKSKKYSFNEQYTDYSDAQLSRYKEDKDGRLFTGRDLTFSGRNPERQFEWRGTKPPDNRSWGATLEQLEAWWDEGKILLKRDGTPRLDGLKTYLDETKGGKRLTTNWNDIGRVANTSSERIDYPTQKPEDLLERIVKASSNEGDLIADFFTGSGTTAAVAEKLGRKWIASDLGKFAIHTTRKRMIGVQRQLKEDGKDYRAFEILNLGKYERQHYIGVNPDLREEQKQQQLAAKEAAFLDLILRAYRAEQVEGFTTFNGKRAGRLVAVGPVNMPVTRLFVEEIILECRKKHITKVDILGFEFEMGLFPNVLDEARGKGIDIAPKYIPAEVFDKRAVEKNQVVFHDVSFIEVKPHVKKNTVAVELTDFSVFYSQDSIANAEASLKKKGNRIVVERGQIVKVSKDKDGVITREQLTQHWTDWIDYWSVDFDFESKREIVRIQNAETGETEEQWTGDYVFENEWQSFRTKKDRSLELTSVAHECPPGRRKIAVKVVDIFGNDTMTIVEVSVGGKK</sequence>
<gene>
    <name evidence="8" type="ORF">BJI67_06615</name>
</gene>
<reference evidence="8 9" key="1">
    <citation type="submission" date="2016-09" db="EMBL/GenBank/DDBJ databases">
        <title>Acidihalobacter prosperus V6 (DSM14174).</title>
        <authorList>
            <person name="Khaleque H.N."/>
            <person name="Ramsay J.P."/>
            <person name="Murphy R.J.T."/>
            <person name="Kaksonen A.H."/>
            <person name="Boxall N.J."/>
            <person name="Watkin E.L.J."/>
        </authorList>
    </citation>
    <scope>NUCLEOTIDE SEQUENCE [LARGE SCALE GENOMIC DNA]</scope>
    <source>
        <strain evidence="8 9">V6</strain>
    </source>
</reference>
<dbReference type="PRINTS" id="PR00506">
    <property type="entry name" value="D21N6MTFRASE"/>
</dbReference>
<evidence type="ECO:0000313" key="8">
    <source>
        <dbReference type="EMBL" id="AOV18488.1"/>
    </source>
</evidence>
<dbReference type="Gene3D" id="3.40.50.150">
    <property type="entry name" value="Vaccinia Virus protein VP39"/>
    <property type="match status" value="1"/>
</dbReference>
<dbReference type="Proteomes" id="UP000095342">
    <property type="component" value="Chromosome"/>
</dbReference>
<comment type="catalytic activity">
    <reaction evidence="6">
        <text>a 2'-deoxyadenosine in DNA + S-adenosyl-L-methionine = an N(6)-methyl-2'-deoxyadenosine in DNA + S-adenosyl-L-homocysteine + H(+)</text>
        <dbReference type="Rhea" id="RHEA:15197"/>
        <dbReference type="Rhea" id="RHEA-COMP:12418"/>
        <dbReference type="Rhea" id="RHEA-COMP:12419"/>
        <dbReference type="ChEBI" id="CHEBI:15378"/>
        <dbReference type="ChEBI" id="CHEBI:57856"/>
        <dbReference type="ChEBI" id="CHEBI:59789"/>
        <dbReference type="ChEBI" id="CHEBI:90615"/>
        <dbReference type="ChEBI" id="CHEBI:90616"/>
        <dbReference type="EC" id="2.1.1.72"/>
    </reaction>
</comment>
<dbReference type="Pfam" id="PF01555">
    <property type="entry name" value="N6_N4_Mtase"/>
    <property type="match status" value="1"/>
</dbReference>